<evidence type="ECO:0000313" key="2">
    <source>
        <dbReference type="Ensembl" id="ENSACIP00000004356.1"/>
    </source>
</evidence>
<name>A0A3Q0R2L2_AMPCI</name>
<dbReference type="STRING" id="61819.ENSACIP00000004356"/>
<dbReference type="InterPro" id="IPR016186">
    <property type="entry name" value="C-type_lectin-like/link_sf"/>
</dbReference>
<evidence type="ECO:0000313" key="3">
    <source>
        <dbReference type="Proteomes" id="UP000261340"/>
    </source>
</evidence>
<dbReference type="InterPro" id="IPR001304">
    <property type="entry name" value="C-type_lectin-like"/>
</dbReference>
<reference evidence="2" key="2">
    <citation type="submission" date="2025-09" db="UniProtKB">
        <authorList>
            <consortium name="Ensembl"/>
        </authorList>
    </citation>
    <scope>IDENTIFICATION</scope>
</reference>
<dbReference type="PROSITE" id="PS50041">
    <property type="entry name" value="C_TYPE_LECTIN_2"/>
    <property type="match status" value="1"/>
</dbReference>
<dbReference type="SMART" id="SM00034">
    <property type="entry name" value="CLECT"/>
    <property type="match status" value="1"/>
</dbReference>
<dbReference type="Proteomes" id="UP000261340">
    <property type="component" value="Unplaced"/>
</dbReference>
<dbReference type="GeneTree" id="ENSGT01100000263473"/>
<dbReference type="Pfam" id="PF00059">
    <property type="entry name" value="Lectin_C"/>
    <property type="match status" value="1"/>
</dbReference>
<dbReference type="PANTHER" id="PTHR45784">
    <property type="entry name" value="C-TYPE LECTIN DOMAIN FAMILY 20 MEMBER A-RELATED"/>
    <property type="match status" value="1"/>
</dbReference>
<protein>
    <recommendedName>
        <fullName evidence="1">C-type lectin domain-containing protein</fullName>
    </recommendedName>
</protein>
<dbReference type="SUPFAM" id="SSF56436">
    <property type="entry name" value="C-type lectin-like"/>
    <property type="match status" value="1"/>
</dbReference>
<dbReference type="InterPro" id="IPR016187">
    <property type="entry name" value="CTDL_fold"/>
</dbReference>
<dbReference type="OMA" id="FICYSEC"/>
<dbReference type="AlphaFoldDB" id="A0A3Q0R2L2"/>
<reference evidence="2" key="1">
    <citation type="submission" date="2025-08" db="UniProtKB">
        <authorList>
            <consortium name="Ensembl"/>
        </authorList>
    </citation>
    <scope>IDENTIFICATION</scope>
</reference>
<proteinExistence type="predicted"/>
<sequence>MSGRSHLCFLLSPGHWWTFIYITNPMSWLSAQSYCRAHYTDLASVSNMAENQKLDQLVPTAAKVWIGLFRDSWKWTDGSNSLFRYWAAIEPNNDKGNEVCVAANMEEYGKMEDWGCEWKKEFVCYTENKFKKKRKR</sequence>
<dbReference type="PANTHER" id="PTHR45784:SF3">
    <property type="entry name" value="C-TYPE LECTIN DOMAIN FAMILY 4 MEMBER K-LIKE-RELATED"/>
    <property type="match status" value="1"/>
</dbReference>
<dbReference type="Ensembl" id="ENSACIT00000004498.1">
    <property type="protein sequence ID" value="ENSACIP00000004356.1"/>
    <property type="gene ID" value="ENSACIG00000003460.1"/>
</dbReference>
<keyword evidence="3" id="KW-1185">Reference proteome</keyword>
<feature type="domain" description="C-type lectin" evidence="1">
    <location>
        <begin position="19"/>
        <end position="125"/>
    </location>
</feature>
<dbReference type="Gene3D" id="3.10.100.10">
    <property type="entry name" value="Mannose-Binding Protein A, subunit A"/>
    <property type="match status" value="1"/>
</dbReference>
<accession>A0A3Q0R2L2</accession>
<organism evidence="2 3">
    <name type="scientific">Amphilophus citrinellus</name>
    <name type="common">Midas cichlid</name>
    <name type="synonym">Cichlasoma citrinellum</name>
    <dbReference type="NCBI Taxonomy" id="61819"/>
    <lineage>
        <taxon>Eukaryota</taxon>
        <taxon>Metazoa</taxon>
        <taxon>Chordata</taxon>
        <taxon>Craniata</taxon>
        <taxon>Vertebrata</taxon>
        <taxon>Euteleostomi</taxon>
        <taxon>Actinopterygii</taxon>
        <taxon>Neopterygii</taxon>
        <taxon>Teleostei</taxon>
        <taxon>Neoteleostei</taxon>
        <taxon>Acanthomorphata</taxon>
        <taxon>Ovalentaria</taxon>
        <taxon>Cichlomorphae</taxon>
        <taxon>Cichliformes</taxon>
        <taxon>Cichlidae</taxon>
        <taxon>New World cichlids</taxon>
        <taxon>Cichlasomatinae</taxon>
        <taxon>Heroini</taxon>
        <taxon>Amphilophus</taxon>
    </lineage>
</organism>
<evidence type="ECO:0000259" key="1">
    <source>
        <dbReference type="PROSITE" id="PS50041"/>
    </source>
</evidence>